<keyword evidence="5" id="KW-0539">Nucleus</keyword>
<evidence type="ECO:0000313" key="8">
    <source>
        <dbReference type="EMBL" id="KAJ1919641.1"/>
    </source>
</evidence>
<dbReference type="EMBL" id="JANBPT010000467">
    <property type="protein sequence ID" value="KAJ1919641.1"/>
    <property type="molecule type" value="Genomic_DNA"/>
</dbReference>
<evidence type="ECO:0000256" key="3">
    <source>
        <dbReference type="ARBA" id="ARBA00022448"/>
    </source>
</evidence>
<comment type="caution">
    <text evidence="8">The sequence shown here is derived from an EMBL/GenBank/DDBJ whole genome shotgun (WGS) entry which is preliminary data.</text>
</comment>
<dbReference type="Pfam" id="PF03810">
    <property type="entry name" value="IBN_N"/>
    <property type="match status" value="1"/>
</dbReference>
<feature type="region of interest" description="Disordered" evidence="6">
    <location>
        <begin position="1017"/>
        <end position="1085"/>
    </location>
</feature>
<dbReference type="InterPro" id="IPR040485">
    <property type="entry name" value="XPO1_repeat_3"/>
</dbReference>
<dbReference type="Pfam" id="PF08767">
    <property type="entry name" value="CRM1_C"/>
    <property type="match status" value="1"/>
</dbReference>
<dbReference type="InterPro" id="IPR016024">
    <property type="entry name" value="ARM-type_fold"/>
</dbReference>
<dbReference type="SMART" id="SM01102">
    <property type="entry name" value="CRM1_C"/>
    <property type="match status" value="1"/>
</dbReference>
<reference evidence="8" key="1">
    <citation type="submission" date="2022-07" db="EMBL/GenBank/DDBJ databases">
        <title>Phylogenomic reconstructions and comparative analyses of Kickxellomycotina fungi.</title>
        <authorList>
            <person name="Reynolds N.K."/>
            <person name="Stajich J.E."/>
            <person name="Barry K."/>
            <person name="Grigoriev I.V."/>
            <person name="Crous P."/>
            <person name="Smith M.E."/>
        </authorList>
    </citation>
    <scope>NUCLEOTIDE SEQUENCE</scope>
    <source>
        <strain evidence="8">RSA 861</strain>
    </source>
</reference>
<evidence type="ECO:0000256" key="2">
    <source>
        <dbReference type="ARBA" id="ARBA00009466"/>
    </source>
</evidence>
<name>A0A9W8DV75_9FUNG</name>
<evidence type="ECO:0000256" key="1">
    <source>
        <dbReference type="ARBA" id="ARBA00004123"/>
    </source>
</evidence>
<dbReference type="InterPro" id="IPR041123">
    <property type="entry name" value="CRM1_repeat"/>
</dbReference>
<dbReference type="SMART" id="SM00913">
    <property type="entry name" value="IBN_N"/>
    <property type="match status" value="1"/>
</dbReference>
<feature type="compositionally biased region" description="Basic and acidic residues" evidence="6">
    <location>
        <begin position="1056"/>
        <end position="1068"/>
    </location>
</feature>
<dbReference type="GO" id="GO:0000055">
    <property type="term" value="P:ribosomal large subunit export from nucleus"/>
    <property type="evidence" value="ECO:0007669"/>
    <property type="project" value="TreeGrafter"/>
</dbReference>
<dbReference type="Pfam" id="PF18777">
    <property type="entry name" value="CRM1_repeat"/>
    <property type="match status" value="1"/>
</dbReference>
<keyword evidence="4" id="KW-0653">Protein transport</keyword>
<dbReference type="InterPro" id="IPR011989">
    <property type="entry name" value="ARM-like"/>
</dbReference>
<dbReference type="Pfam" id="PF18787">
    <property type="entry name" value="CRM1_repeat_3"/>
    <property type="match status" value="1"/>
</dbReference>
<comment type="subcellular location">
    <subcellularLocation>
        <location evidence="1">Nucleus</location>
    </subcellularLocation>
</comment>
<sequence length="1085" mass="122352">MKLLTFTPQQSQRAQQVIAQFQEHPEAWSRVDAILDQSSSLQSKYIALQVLEKLIQTRWKVLPEDQRQGIRNFVVGSIVKVSSDDVSLHRQRAFVNKLNLTLVQILKKEWPQHWPTFIPEMVTSSRSNVSICENNMVILKLFSEEIFEYSSEQMTHARTHDMKDHMWQEIAEVFNLMKEVLEVATKPSLIVATLDAFHRYLYWLPYGYTFETNVIDILCNRFLQAKEFRNLALKCLTEIGHTNVTHREHLDKSAQMFEMTMRSVGPAVLSAPDINQAYEDGSDEEQEFILNVVLFVTSSLNAHLGHYEKKLSREVMVTSHHCLLQLSRVEEREVFKVCLEYWIFLVRQLYDESEVAPLGGVPLLSLGGGSGTNAASTAAAAHRQMYAEVLSPLRAVMIEHMVKPEEVLIVENDEGEIVREFVKETDTITLYKSMRECLVYLTHLDVADTESIMNKKLARQMDGSEWSWNNLNKLCWAIGSISGAMSEDMEKRFLVVVIKDLLGLCEMKRGKDNKAVVASNIMYVVGQYPRFLKAHWKFLKTVANKLFEFMHELHEGVQDMACDTFIKIATKCKRHFVTQQYGEAAPFVEEIISHIDTITADLAPQQIHTFYEAVGHMIAAQTNPAAQEALVEACMKIPNLAWNNVLDQVKQDITVLNDQGNIKILANVLKTNVATCSSVGAGFLSQIGRIYLDMLSLYTQVSAAISREVDAKGLVATKMPHIRAMRTIKKETLKLVQTYVSRAEDLHPVRQNMLPMFFDAVLRDYRTNVDAARDAEVLTTLATIVTRLGAMVTDKVALILDNVFEPTLSMISKDFTEYPEHRTAFYNLLRAINASCFSALLQLPPPQFQVVLDSIVWAFKHTTRDIADTGLSILLELLNNVSATEPGVLNSFARVYFVGLTQDVFFVLTDSDHKNGFRLQCMILSRMFHLIESGRIYQPLYDPAQLPNGTNLGANMSNRDYFTGYIVNLLANAFPHLARSQLESFASGLFDLTDNLEKFMSHVRDFLVQMKEFSADGSGDGASSDQANGRSGGGGSGVAGGSAIEKLSLVDPQQELEAKRQAEMERALKVPGMVKPSDLPTMDDD</sequence>
<dbReference type="GO" id="GO:0006611">
    <property type="term" value="P:protein export from nucleus"/>
    <property type="evidence" value="ECO:0007669"/>
    <property type="project" value="InterPro"/>
</dbReference>
<dbReference type="InterPro" id="IPR041235">
    <property type="entry name" value="Exp1_repeat_2"/>
</dbReference>
<dbReference type="GO" id="GO:0031267">
    <property type="term" value="F:small GTPase binding"/>
    <property type="evidence" value="ECO:0007669"/>
    <property type="project" value="InterPro"/>
</dbReference>
<dbReference type="GO" id="GO:0005737">
    <property type="term" value="C:cytoplasm"/>
    <property type="evidence" value="ECO:0007669"/>
    <property type="project" value="TreeGrafter"/>
</dbReference>
<dbReference type="OrthoDB" id="27218at2759"/>
<proteinExistence type="inferred from homology"/>
<evidence type="ECO:0000259" key="7">
    <source>
        <dbReference type="PROSITE" id="PS50166"/>
    </source>
</evidence>
<dbReference type="FunFam" id="1.25.10.10:FF:000022">
    <property type="entry name" value="protein EXPORTIN 1A"/>
    <property type="match status" value="1"/>
</dbReference>
<dbReference type="InterPro" id="IPR013598">
    <property type="entry name" value="Exportin-1/Importin-b-like"/>
</dbReference>
<dbReference type="SUPFAM" id="SSF48371">
    <property type="entry name" value="ARM repeat"/>
    <property type="match status" value="1"/>
</dbReference>
<dbReference type="InterPro" id="IPR045065">
    <property type="entry name" value="XPO1/5"/>
</dbReference>
<dbReference type="GO" id="GO:0000056">
    <property type="term" value="P:ribosomal small subunit export from nucleus"/>
    <property type="evidence" value="ECO:0007669"/>
    <property type="project" value="TreeGrafter"/>
</dbReference>
<evidence type="ECO:0000313" key="9">
    <source>
        <dbReference type="Proteomes" id="UP001150569"/>
    </source>
</evidence>
<keyword evidence="9" id="KW-1185">Reference proteome</keyword>
<feature type="domain" description="Importin N-terminal" evidence="7">
    <location>
        <begin position="14"/>
        <end position="80"/>
    </location>
</feature>
<dbReference type="PANTHER" id="PTHR11223:SF2">
    <property type="entry name" value="EXPORTIN-1"/>
    <property type="match status" value="1"/>
</dbReference>
<comment type="similarity">
    <text evidence="2">Belongs to the exportin family.</text>
</comment>
<evidence type="ECO:0000256" key="4">
    <source>
        <dbReference type="ARBA" id="ARBA00022927"/>
    </source>
</evidence>
<dbReference type="GO" id="GO:0005049">
    <property type="term" value="F:nuclear export signal receptor activity"/>
    <property type="evidence" value="ECO:0007669"/>
    <property type="project" value="InterPro"/>
</dbReference>
<feature type="compositionally biased region" description="Gly residues" evidence="6">
    <location>
        <begin position="1030"/>
        <end position="1040"/>
    </location>
</feature>
<evidence type="ECO:0000256" key="5">
    <source>
        <dbReference type="ARBA" id="ARBA00023242"/>
    </source>
</evidence>
<dbReference type="Proteomes" id="UP001150569">
    <property type="component" value="Unassembled WGS sequence"/>
</dbReference>
<evidence type="ECO:0000256" key="6">
    <source>
        <dbReference type="SAM" id="MobiDB-lite"/>
    </source>
</evidence>
<dbReference type="AlphaFoldDB" id="A0A9W8DV75"/>
<dbReference type="GO" id="GO:0005634">
    <property type="term" value="C:nucleus"/>
    <property type="evidence" value="ECO:0007669"/>
    <property type="project" value="UniProtKB-SubCell"/>
</dbReference>
<dbReference type="InterPro" id="IPR001494">
    <property type="entry name" value="Importin-beta_N"/>
</dbReference>
<dbReference type="PROSITE" id="PS50166">
    <property type="entry name" value="IMPORTIN_B_NT"/>
    <property type="match status" value="1"/>
</dbReference>
<dbReference type="Pfam" id="PF08389">
    <property type="entry name" value="Xpo1"/>
    <property type="match status" value="1"/>
</dbReference>
<keyword evidence="3" id="KW-0813">Transport</keyword>
<organism evidence="8 9">
    <name type="scientific">Tieghemiomyces parasiticus</name>
    <dbReference type="NCBI Taxonomy" id="78921"/>
    <lineage>
        <taxon>Eukaryota</taxon>
        <taxon>Fungi</taxon>
        <taxon>Fungi incertae sedis</taxon>
        <taxon>Zoopagomycota</taxon>
        <taxon>Kickxellomycotina</taxon>
        <taxon>Dimargaritomycetes</taxon>
        <taxon>Dimargaritales</taxon>
        <taxon>Dimargaritaceae</taxon>
        <taxon>Tieghemiomyces</taxon>
    </lineage>
</organism>
<accession>A0A9W8DV75</accession>
<protein>
    <submittedName>
        <fullName evidence="8">Karyopherin transporter</fullName>
    </submittedName>
</protein>
<dbReference type="Gene3D" id="1.25.10.10">
    <property type="entry name" value="Leucine-rich Repeat Variant"/>
    <property type="match status" value="1"/>
</dbReference>
<dbReference type="Pfam" id="PF18784">
    <property type="entry name" value="CRM1_repeat_2"/>
    <property type="match status" value="1"/>
</dbReference>
<gene>
    <name evidence="8" type="primary">CRM1_2</name>
    <name evidence="8" type="ORF">IWQ60_007203</name>
</gene>
<feature type="compositionally biased region" description="Low complexity" evidence="6">
    <location>
        <begin position="1017"/>
        <end position="1029"/>
    </location>
</feature>
<dbReference type="PANTHER" id="PTHR11223">
    <property type="entry name" value="EXPORTIN 1/5"/>
    <property type="match status" value="1"/>
</dbReference>
<dbReference type="InterPro" id="IPR014877">
    <property type="entry name" value="XPO1_C_dom"/>
</dbReference>